<keyword evidence="2" id="KW-1185">Reference proteome</keyword>
<reference evidence="1 2" key="1">
    <citation type="submission" date="2016-10" db="EMBL/GenBank/DDBJ databases">
        <authorList>
            <person name="de Groot N.N."/>
        </authorList>
    </citation>
    <scope>NUCLEOTIDE SEQUENCE [LARGE SCALE GENOMIC DNA]</scope>
    <source>
        <strain evidence="1 2">DSM 22007</strain>
    </source>
</reference>
<protein>
    <recommendedName>
        <fullName evidence="3">Flagellar protein</fullName>
    </recommendedName>
</protein>
<dbReference type="STRING" id="657014.SAMN04488092_11197"/>
<proteinExistence type="predicted"/>
<dbReference type="InterPro" id="IPR010626">
    <property type="entry name" value="DUF1217"/>
</dbReference>
<sequence>MTYRPIIPATGIVGWNFLERTLSAQTRVFQASPALSRDTAYFEAKIGEVNTAEDLVSDRRLLRVALGAFGLQDDIDSKAFIRKVLEDGTLKTGALASRLTDSRYTDLARTFGFDLATPSTKLSDFGTKITELYRSQQFEIAVGEQDDDLRLALFAQRELEGFATGTQNEDTKWFKIMGSPPLRKIFETALGLPTSFSQLDLDQQLGVFKEKSERQLGLSSLSDLSDEGLRDKLTQRFLIRSQANNIQATSSGNIALTLLQAG</sequence>
<evidence type="ECO:0000313" key="2">
    <source>
        <dbReference type="Proteomes" id="UP000198634"/>
    </source>
</evidence>
<dbReference type="AlphaFoldDB" id="A0A1H9I8Z6"/>
<evidence type="ECO:0000313" key="1">
    <source>
        <dbReference type="EMBL" id="SEQ71020.1"/>
    </source>
</evidence>
<dbReference type="Gene3D" id="1.10.3700.10">
    <property type="entry name" value="AGR C 984p-like"/>
    <property type="match status" value="1"/>
</dbReference>
<organism evidence="1 2">
    <name type="scientific">Thalassovita taeanensis</name>
    <dbReference type="NCBI Taxonomy" id="657014"/>
    <lineage>
        <taxon>Bacteria</taxon>
        <taxon>Pseudomonadati</taxon>
        <taxon>Pseudomonadota</taxon>
        <taxon>Alphaproteobacteria</taxon>
        <taxon>Rhodobacterales</taxon>
        <taxon>Roseobacteraceae</taxon>
        <taxon>Thalassovita</taxon>
    </lineage>
</organism>
<gene>
    <name evidence="1" type="ORF">SAMN04488092_11197</name>
</gene>
<dbReference type="InterPro" id="IPR023157">
    <property type="entry name" value="AGR-C-984p-like_sf"/>
</dbReference>
<dbReference type="OrthoDB" id="7824597at2"/>
<accession>A0A1H9I8Z6</accession>
<evidence type="ECO:0008006" key="3">
    <source>
        <dbReference type="Google" id="ProtNLM"/>
    </source>
</evidence>
<dbReference type="SUPFAM" id="SSF158837">
    <property type="entry name" value="AGR C 984p-like"/>
    <property type="match status" value="1"/>
</dbReference>
<dbReference type="Proteomes" id="UP000198634">
    <property type="component" value="Unassembled WGS sequence"/>
</dbReference>
<dbReference type="Pfam" id="PF06748">
    <property type="entry name" value="DUF1217"/>
    <property type="match status" value="1"/>
</dbReference>
<dbReference type="RefSeq" id="WP_090270522.1">
    <property type="nucleotide sequence ID" value="NZ_FOEP01000011.1"/>
</dbReference>
<name>A0A1H9I8Z6_9RHOB</name>
<dbReference type="EMBL" id="FOEP01000011">
    <property type="protein sequence ID" value="SEQ71020.1"/>
    <property type="molecule type" value="Genomic_DNA"/>
</dbReference>